<reference evidence="7" key="1">
    <citation type="journal article" date="2013" name="Genome Announc.">
        <title>Draft Genome Sequence of Streptomyces bottropensis ATCC 25435, a Bottromycin-Producing Actinomycete.</title>
        <authorList>
            <person name="Zhang H."/>
            <person name="Zhou W."/>
            <person name="Zhuang Y."/>
            <person name="Liang X."/>
            <person name="Liu T."/>
        </authorList>
    </citation>
    <scope>NUCLEOTIDE SEQUENCE [LARGE SCALE GENOMIC DNA]</scope>
    <source>
        <strain evidence="7">ATCC 25435</strain>
    </source>
</reference>
<name>M3EZ69_9ACTN</name>
<evidence type="ECO:0000256" key="4">
    <source>
        <dbReference type="ARBA" id="ARBA00023002"/>
    </source>
</evidence>
<keyword evidence="2" id="KW-0288">FMN</keyword>
<dbReference type="InterPro" id="IPR000415">
    <property type="entry name" value="Nitroreductase-like"/>
</dbReference>
<dbReference type="InterPro" id="IPR029479">
    <property type="entry name" value="Nitroreductase"/>
</dbReference>
<evidence type="ECO:0000313" key="7">
    <source>
        <dbReference type="Proteomes" id="UP000030760"/>
    </source>
</evidence>
<dbReference type="InterPro" id="IPR050461">
    <property type="entry name" value="Nitroreductase_HadB/RutE"/>
</dbReference>
<dbReference type="Proteomes" id="UP000030760">
    <property type="component" value="Unassembled WGS sequence"/>
</dbReference>
<dbReference type="GO" id="GO:0016491">
    <property type="term" value="F:oxidoreductase activity"/>
    <property type="evidence" value="ECO:0007669"/>
    <property type="project" value="UniProtKB-KW"/>
</dbReference>
<dbReference type="EMBL" id="KB405078">
    <property type="protein sequence ID" value="EMF54563.1"/>
    <property type="molecule type" value="Genomic_DNA"/>
</dbReference>
<accession>M3EZ69</accession>
<evidence type="ECO:0000256" key="1">
    <source>
        <dbReference type="ARBA" id="ARBA00022630"/>
    </source>
</evidence>
<dbReference type="AlphaFoldDB" id="M3EZ69"/>
<gene>
    <name evidence="6" type="ORF">SBD_4231</name>
</gene>
<dbReference type="Pfam" id="PF00881">
    <property type="entry name" value="Nitroreductase"/>
    <property type="match status" value="1"/>
</dbReference>
<proteinExistence type="predicted"/>
<dbReference type="SUPFAM" id="SSF55469">
    <property type="entry name" value="FMN-dependent nitroreductase-like"/>
    <property type="match status" value="1"/>
</dbReference>
<evidence type="ECO:0000256" key="2">
    <source>
        <dbReference type="ARBA" id="ARBA00022643"/>
    </source>
</evidence>
<sequence>MKQITTIRLWLNFELPSRTVEDVHLLSHESCLMSLVLDPAAQDLLFREAHTANTFTDEPVTEEQVQAIYDLVKYGPTAFNQTPLRIVLVRSAEARERLVPHMAEGNQAKTATAPLVAILAADNEFHEELPALFPAFPQAKDLFFAERAARESAAGMNAALQAAYFIIGVRAAGLAAGPMTGFDFAGVQKEFLDDDHTPLMVVNIGRPGEGASYPRSPRLDFDHVVTTV</sequence>
<dbReference type="PANTHER" id="PTHR43543">
    <property type="entry name" value="MALONIC SEMIALDEHYDE REDUCTASE RUTE-RELATED"/>
    <property type="match status" value="1"/>
</dbReference>
<dbReference type="InterPro" id="IPR023936">
    <property type="entry name" value="RutE-like"/>
</dbReference>
<protein>
    <submittedName>
        <fullName evidence="6">Oxidoreductase</fullName>
    </submittedName>
</protein>
<keyword evidence="1" id="KW-0285">Flavoprotein</keyword>
<feature type="domain" description="Nitroreductase" evidence="5">
    <location>
        <begin position="53"/>
        <end position="206"/>
    </location>
</feature>
<keyword evidence="4" id="KW-0560">Oxidoreductase</keyword>
<evidence type="ECO:0000259" key="5">
    <source>
        <dbReference type="Pfam" id="PF00881"/>
    </source>
</evidence>
<dbReference type="CDD" id="cd02148">
    <property type="entry name" value="RutE-like"/>
    <property type="match status" value="1"/>
</dbReference>
<keyword evidence="3" id="KW-0521">NADP</keyword>
<dbReference type="PANTHER" id="PTHR43543:SF1">
    <property type="entry name" value="MALONIC SEMIALDEHYDE REDUCTASE RUTE-RELATED"/>
    <property type="match status" value="1"/>
</dbReference>
<dbReference type="NCBIfam" id="NF003768">
    <property type="entry name" value="PRK05365.1"/>
    <property type="match status" value="1"/>
</dbReference>
<evidence type="ECO:0000256" key="3">
    <source>
        <dbReference type="ARBA" id="ARBA00022857"/>
    </source>
</evidence>
<evidence type="ECO:0000313" key="6">
    <source>
        <dbReference type="EMBL" id="EMF54563.1"/>
    </source>
</evidence>
<organism evidence="6 7">
    <name type="scientific">Streptomyces bottropensis ATCC 25435</name>
    <dbReference type="NCBI Taxonomy" id="1054862"/>
    <lineage>
        <taxon>Bacteria</taxon>
        <taxon>Bacillati</taxon>
        <taxon>Actinomycetota</taxon>
        <taxon>Actinomycetes</taxon>
        <taxon>Kitasatosporales</taxon>
        <taxon>Streptomycetaceae</taxon>
        <taxon>Streptomyces</taxon>
    </lineage>
</organism>
<dbReference type="Gene3D" id="3.40.109.10">
    <property type="entry name" value="NADH Oxidase"/>
    <property type="match status" value="1"/>
</dbReference>